<comment type="subcellular location">
    <subcellularLocation>
        <location evidence="1">Cell membrane</location>
        <topology evidence="1">Multi-pass membrane protein</topology>
    </subcellularLocation>
</comment>
<dbReference type="PANTHER" id="PTHR42643:SF35">
    <property type="entry name" value="IONOTROPIC RECEPTOR 68A, ISOFORM A"/>
    <property type="match status" value="1"/>
</dbReference>
<evidence type="ECO:0000256" key="3">
    <source>
        <dbReference type="ARBA" id="ARBA00022475"/>
    </source>
</evidence>
<evidence type="ECO:0000256" key="8">
    <source>
        <dbReference type="ARBA" id="ARBA00023180"/>
    </source>
</evidence>
<dbReference type="InterPro" id="IPR001320">
    <property type="entry name" value="Iontro_rcpt_C"/>
</dbReference>
<proteinExistence type="inferred from homology"/>
<feature type="transmembrane region" description="Helical" evidence="9">
    <location>
        <begin position="138"/>
        <end position="160"/>
    </location>
</feature>
<keyword evidence="3" id="KW-1003">Cell membrane</keyword>
<evidence type="ECO:0000256" key="1">
    <source>
        <dbReference type="ARBA" id="ARBA00004651"/>
    </source>
</evidence>
<dbReference type="GO" id="GO:0050906">
    <property type="term" value="P:detection of stimulus involved in sensory perception"/>
    <property type="evidence" value="ECO:0007669"/>
    <property type="project" value="UniProtKB-ARBA"/>
</dbReference>
<keyword evidence="6 9" id="KW-0472">Membrane</keyword>
<dbReference type="EMBL" id="QDEB01011835">
    <property type="protein sequence ID" value="RZC42011.1"/>
    <property type="molecule type" value="Genomic_DNA"/>
</dbReference>
<name>A0A482W9X9_ASBVE</name>
<protein>
    <submittedName>
        <fullName evidence="11">Lig chan domain containing protein</fullName>
    </submittedName>
</protein>
<dbReference type="InterPro" id="IPR052192">
    <property type="entry name" value="Insect_Ionotropic_Sensory_Rcpt"/>
</dbReference>
<comment type="similarity">
    <text evidence="2">Belongs to the glutamate-gated ion channel (TC 1.A.10.1) family.</text>
</comment>
<dbReference type="GO" id="GO:0005886">
    <property type="term" value="C:plasma membrane"/>
    <property type="evidence" value="ECO:0007669"/>
    <property type="project" value="UniProtKB-SubCell"/>
</dbReference>
<accession>A0A482W9X9</accession>
<comment type="caution">
    <text evidence="11">The sequence shown here is derived from an EMBL/GenBank/DDBJ whole genome shotgun (WGS) entry which is preliminary data.</text>
</comment>
<keyword evidence="8" id="KW-0325">Glycoprotein</keyword>
<keyword evidence="12" id="KW-1185">Reference proteome</keyword>
<evidence type="ECO:0000256" key="2">
    <source>
        <dbReference type="ARBA" id="ARBA00008685"/>
    </source>
</evidence>
<gene>
    <name evidence="11" type="ORF">BDFB_009681</name>
</gene>
<reference evidence="11 12" key="1">
    <citation type="submission" date="2017-03" db="EMBL/GenBank/DDBJ databases">
        <title>Genome of the blue death feigning beetle - Asbolus verrucosus.</title>
        <authorList>
            <person name="Rider S.D."/>
        </authorList>
    </citation>
    <scope>NUCLEOTIDE SEQUENCE [LARGE SCALE GENOMIC DNA]</scope>
    <source>
        <strain evidence="11">Butters</strain>
        <tissue evidence="11">Head and leg muscle</tissue>
    </source>
</reference>
<dbReference type="PANTHER" id="PTHR42643">
    <property type="entry name" value="IONOTROPIC RECEPTOR 20A-RELATED"/>
    <property type="match status" value="1"/>
</dbReference>
<feature type="transmembrane region" description="Helical" evidence="9">
    <location>
        <begin position="78"/>
        <end position="98"/>
    </location>
</feature>
<keyword evidence="5 9" id="KW-1133">Transmembrane helix</keyword>
<dbReference type="GO" id="GO:0015276">
    <property type="term" value="F:ligand-gated monoatomic ion channel activity"/>
    <property type="evidence" value="ECO:0007669"/>
    <property type="project" value="InterPro"/>
</dbReference>
<feature type="domain" description="Ionotropic glutamate receptor C-terminal" evidence="10">
    <location>
        <begin position="80"/>
        <end position="319"/>
    </location>
</feature>
<sequence length="337" mass="39490">MMNGTLKIIESPSDKHYFGLQENILNEKIEFSFIPYYHVHILSGIEFSYPRKLENLVVLVPKAGQIPKEEYLFLTFDYMIWIVISIVLVLIAFFLKFAHMVLKKRRKSLKYWILHSWECFIGIGGTAKFNKIESSGRFLLTVWMLTSIIIGAAFQCAFTSTLTQPKYFEDINTLADLRKSGIEILCADYFRDYILNVENYGLRKQLIFVEIDTMIKIRKGRIRNISFMEVYSRAVILAKLYGYHLVKEPIATGYSVYFFQYHSPFADEIHRCVLINEEMGLSKKDDEILAVSEEHDTTSKSTHLTFEHLRSIFFILIFGYHLSFVVFVFEILIKHKK</sequence>
<organism evidence="11 12">
    <name type="scientific">Asbolus verrucosus</name>
    <name type="common">Desert ironclad beetle</name>
    <dbReference type="NCBI Taxonomy" id="1661398"/>
    <lineage>
        <taxon>Eukaryota</taxon>
        <taxon>Metazoa</taxon>
        <taxon>Ecdysozoa</taxon>
        <taxon>Arthropoda</taxon>
        <taxon>Hexapoda</taxon>
        <taxon>Insecta</taxon>
        <taxon>Pterygota</taxon>
        <taxon>Neoptera</taxon>
        <taxon>Endopterygota</taxon>
        <taxon>Coleoptera</taxon>
        <taxon>Polyphaga</taxon>
        <taxon>Cucujiformia</taxon>
        <taxon>Tenebrionidae</taxon>
        <taxon>Pimeliinae</taxon>
        <taxon>Asbolus</taxon>
    </lineage>
</organism>
<evidence type="ECO:0000256" key="6">
    <source>
        <dbReference type="ARBA" id="ARBA00023136"/>
    </source>
</evidence>
<evidence type="ECO:0000256" key="7">
    <source>
        <dbReference type="ARBA" id="ARBA00023170"/>
    </source>
</evidence>
<dbReference type="OrthoDB" id="6819047at2759"/>
<evidence type="ECO:0000313" key="12">
    <source>
        <dbReference type="Proteomes" id="UP000292052"/>
    </source>
</evidence>
<evidence type="ECO:0000313" key="11">
    <source>
        <dbReference type="EMBL" id="RZC42011.1"/>
    </source>
</evidence>
<evidence type="ECO:0000256" key="5">
    <source>
        <dbReference type="ARBA" id="ARBA00022989"/>
    </source>
</evidence>
<evidence type="ECO:0000256" key="4">
    <source>
        <dbReference type="ARBA" id="ARBA00022692"/>
    </source>
</evidence>
<dbReference type="Proteomes" id="UP000292052">
    <property type="component" value="Unassembled WGS sequence"/>
</dbReference>
<keyword evidence="7" id="KW-0675">Receptor</keyword>
<evidence type="ECO:0000256" key="9">
    <source>
        <dbReference type="SAM" id="Phobius"/>
    </source>
</evidence>
<dbReference type="Pfam" id="PF00060">
    <property type="entry name" value="Lig_chan"/>
    <property type="match status" value="1"/>
</dbReference>
<dbReference type="AlphaFoldDB" id="A0A482W9X9"/>
<feature type="transmembrane region" description="Helical" evidence="9">
    <location>
        <begin position="312"/>
        <end position="333"/>
    </location>
</feature>
<dbReference type="Gene3D" id="1.10.287.70">
    <property type="match status" value="1"/>
</dbReference>
<evidence type="ECO:0000259" key="10">
    <source>
        <dbReference type="Pfam" id="PF00060"/>
    </source>
</evidence>
<keyword evidence="4 9" id="KW-0812">Transmembrane</keyword>
<dbReference type="SUPFAM" id="SSF53850">
    <property type="entry name" value="Periplasmic binding protein-like II"/>
    <property type="match status" value="1"/>
</dbReference>